<dbReference type="PANTHER" id="PTHR35851:SF1">
    <property type="entry name" value="CELL DIVISION PROTEIN FTSQ"/>
    <property type="match status" value="1"/>
</dbReference>
<evidence type="ECO:0000256" key="1">
    <source>
        <dbReference type="ARBA" id="ARBA00022475"/>
    </source>
</evidence>
<dbReference type="Proteomes" id="UP000321934">
    <property type="component" value="Chromosome"/>
</dbReference>
<keyword evidence="5 7" id="KW-1133">Transmembrane helix</keyword>
<keyword evidence="7" id="KW-0472">Membrane</keyword>
<evidence type="ECO:0000313" key="9">
    <source>
        <dbReference type="EMBL" id="QED23293.1"/>
    </source>
</evidence>
<dbReference type="EMBL" id="CP029077">
    <property type="protein sequence ID" value="QED23293.1"/>
    <property type="molecule type" value="Genomic_DNA"/>
</dbReference>
<evidence type="ECO:0000256" key="6">
    <source>
        <dbReference type="ARBA" id="ARBA00023306"/>
    </source>
</evidence>
<dbReference type="GO" id="GO:0090529">
    <property type="term" value="P:cell septum assembly"/>
    <property type="evidence" value="ECO:0007669"/>
    <property type="project" value="InterPro"/>
</dbReference>
<dbReference type="OrthoDB" id="9783091at2"/>
<keyword evidence="4 7" id="KW-0812">Transmembrane</keyword>
<evidence type="ECO:0000259" key="8">
    <source>
        <dbReference type="Pfam" id="PF03799"/>
    </source>
</evidence>
<organism evidence="9 10">
    <name type="scientific">Candidatus Deianiraea vastatrix</name>
    <dbReference type="NCBI Taxonomy" id="2163644"/>
    <lineage>
        <taxon>Bacteria</taxon>
        <taxon>Pseudomonadati</taxon>
        <taxon>Pseudomonadota</taxon>
        <taxon>Alphaproteobacteria</taxon>
        <taxon>Rickettsiales</taxon>
        <taxon>Candidatus Deianiraeaceae</taxon>
        <taxon>Candidatus Deianiraea</taxon>
    </lineage>
</organism>
<feature type="transmembrane region" description="Helical" evidence="7">
    <location>
        <begin position="23"/>
        <end position="44"/>
    </location>
</feature>
<proteinExistence type="predicted"/>
<feature type="domain" description="Cell division protein FtsQ/DivIB C-terminal" evidence="8">
    <location>
        <begin position="157"/>
        <end position="236"/>
    </location>
</feature>
<evidence type="ECO:0000256" key="4">
    <source>
        <dbReference type="ARBA" id="ARBA00022692"/>
    </source>
</evidence>
<reference evidence="9 10" key="1">
    <citation type="journal article" date="2019" name="ISME J.">
        <title>Deianiraea, an extracellular bacterium associated with the ciliate Paramecium, suggests an alternative scenario for the evolution of Rickettsiales.</title>
        <authorList>
            <person name="Castelli M."/>
            <person name="Sabaneyeva E."/>
            <person name="Lanzoni O."/>
            <person name="Lebedeva N."/>
            <person name="Floriano A.M."/>
            <person name="Gaiarsa S."/>
            <person name="Benken K."/>
            <person name="Modeo L."/>
            <person name="Bandi C."/>
            <person name="Potekhin A."/>
            <person name="Sassera D."/>
            <person name="Petroni G."/>
        </authorList>
    </citation>
    <scope>NUCLEOTIDE SEQUENCE [LARGE SCALE GENOMIC DNA]</scope>
    <source>
        <strain evidence="9">CyL4-1</strain>
    </source>
</reference>
<keyword evidence="3 9" id="KW-0132">Cell division</keyword>
<sequence>MMHIADNYKISAKSIKLQRKIRILYYYIKFFMLITSILFSLFVIKSKEDNLAKVSSLLQKNAINLIYVVNIFDNYLLNGVKIRINNLNYIENEDIKNLIVNIINSDTNKSKIQEISYQILKNPFVKSIYIKRMPFRSLLIYIEEINVVSFAQDKFSGEKYLIDNIGKYVYYENQKIESYKFAQITNFSIEEIDFYMDMYKKIQNCDKIKIKEYINVGNRRWDLVLQNGATIMLPSNLDNDYIANICEIGSTKLNLFSDNAGVEYLDARIKDRFYYKLK</sequence>
<dbReference type="PANTHER" id="PTHR35851">
    <property type="entry name" value="CELL DIVISION PROTEIN FTSQ"/>
    <property type="match status" value="1"/>
</dbReference>
<evidence type="ECO:0000256" key="3">
    <source>
        <dbReference type="ARBA" id="ARBA00022618"/>
    </source>
</evidence>
<protein>
    <submittedName>
        <fullName evidence="9">FtsQ-like cell division domain protein</fullName>
    </submittedName>
</protein>
<keyword evidence="2" id="KW-0997">Cell inner membrane</keyword>
<keyword evidence="6" id="KW-0131">Cell cycle</keyword>
<evidence type="ECO:0000256" key="7">
    <source>
        <dbReference type="SAM" id="Phobius"/>
    </source>
</evidence>
<dbReference type="RefSeq" id="WP_146820573.1">
    <property type="nucleotide sequence ID" value="NZ_CP029077.1"/>
</dbReference>
<accession>A0A5B8XDE6</accession>
<evidence type="ECO:0000256" key="2">
    <source>
        <dbReference type="ARBA" id="ARBA00022519"/>
    </source>
</evidence>
<keyword evidence="10" id="KW-1185">Reference proteome</keyword>
<dbReference type="InterPro" id="IPR026579">
    <property type="entry name" value="FtsQ"/>
</dbReference>
<keyword evidence="1" id="KW-1003">Cell membrane</keyword>
<evidence type="ECO:0000256" key="5">
    <source>
        <dbReference type="ARBA" id="ARBA00022989"/>
    </source>
</evidence>
<dbReference type="Pfam" id="PF03799">
    <property type="entry name" value="FtsQ_DivIB_C"/>
    <property type="match status" value="1"/>
</dbReference>
<gene>
    <name evidence="9" type="ORF">Deia_00496</name>
</gene>
<dbReference type="AlphaFoldDB" id="A0A5B8XDE6"/>
<name>A0A5B8XDE6_9RICK</name>
<evidence type="ECO:0000313" key="10">
    <source>
        <dbReference type="Proteomes" id="UP000321934"/>
    </source>
</evidence>
<dbReference type="InterPro" id="IPR005548">
    <property type="entry name" value="Cell_div_FtsQ/DivIB_C"/>
</dbReference>